<evidence type="ECO:0000313" key="2">
    <source>
        <dbReference type="EMBL" id="GJT88262.1"/>
    </source>
</evidence>
<proteinExistence type="predicted"/>
<organism evidence="2 3">
    <name type="scientific">Tanacetum coccineum</name>
    <dbReference type="NCBI Taxonomy" id="301880"/>
    <lineage>
        <taxon>Eukaryota</taxon>
        <taxon>Viridiplantae</taxon>
        <taxon>Streptophyta</taxon>
        <taxon>Embryophyta</taxon>
        <taxon>Tracheophyta</taxon>
        <taxon>Spermatophyta</taxon>
        <taxon>Magnoliopsida</taxon>
        <taxon>eudicotyledons</taxon>
        <taxon>Gunneridae</taxon>
        <taxon>Pentapetalae</taxon>
        <taxon>asterids</taxon>
        <taxon>campanulids</taxon>
        <taxon>Asterales</taxon>
        <taxon>Asteraceae</taxon>
        <taxon>Asteroideae</taxon>
        <taxon>Anthemideae</taxon>
        <taxon>Anthemidinae</taxon>
        <taxon>Tanacetum</taxon>
    </lineage>
</organism>
<keyword evidence="2" id="KW-0808">Transferase</keyword>
<name>A0ABQ5HK39_9ASTR</name>
<protein>
    <submittedName>
        <fullName evidence="2">Reverse transcriptase</fullName>
    </submittedName>
</protein>
<dbReference type="InterPro" id="IPR044730">
    <property type="entry name" value="RNase_H-like_dom_plant"/>
</dbReference>
<dbReference type="InterPro" id="IPR052929">
    <property type="entry name" value="RNase_H-like_EbsB-rel"/>
</dbReference>
<keyword evidence="2" id="KW-0695">RNA-directed DNA polymerase</keyword>
<dbReference type="Pfam" id="PF13456">
    <property type="entry name" value="RVT_3"/>
    <property type="match status" value="1"/>
</dbReference>
<keyword evidence="3" id="KW-1185">Reference proteome</keyword>
<dbReference type="InterPro" id="IPR012337">
    <property type="entry name" value="RNaseH-like_sf"/>
</dbReference>
<dbReference type="SUPFAM" id="SSF53098">
    <property type="entry name" value="Ribonuclease H-like"/>
    <property type="match status" value="1"/>
</dbReference>
<dbReference type="Gene3D" id="3.30.420.10">
    <property type="entry name" value="Ribonuclease H-like superfamily/Ribonuclease H"/>
    <property type="match status" value="1"/>
</dbReference>
<reference evidence="2" key="2">
    <citation type="submission" date="2022-01" db="EMBL/GenBank/DDBJ databases">
        <authorList>
            <person name="Yamashiro T."/>
            <person name="Shiraishi A."/>
            <person name="Satake H."/>
            <person name="Nakayama K."/>
        </authorList>
    </citation>
    <scope>NUCLEOTIDE SEQUENCE</scope>
</reference>
<feature type="domain" description="RNase H type-1" evidence="1">
    <location>
        <begin position="201"/>
        <end position="272"/>
    </location>
</feature>
<sequence length="292" mass="32700">MDKNDRSEIKFIYFLTEKVKSNSLIKITILVTNFLVAKKGSHPSWLWSSLLHDHDLLLQGVRWQVGNGRSISFWTQKRVPFSDDFYIRSPLGPFHNRNTVSDFIEDGHWNVRKLREHISATEAEMVLQIPISQTGFSDKLIWHFDPKGQYTVKSGYKQAIALMSTSVSIGESSVNPSSKFWKKKLLSISVDTLYRSSVKLNCDAAFKNSSAAFGIVARDSAGLLRYVIGNRCHAVSPLHAEIIAIHAACLLASNHGWFNAIVESDSQIAISLSSLDMSPPWSLAAVVEDIHI</sequence>
<dbReference type="GO" id="GO:0003964">
    <property type="term" value="F:RNA-directed DNA polymerase activity"/>
    <property type="evidence" value="ECO:0007669"/>
    <property type="project" value="UniProtKB-KW"/>
</dbReference>
<comment type="caution">
    <text evidence="2">The sequence shown here is derived from an EMBL/GenBank/DDBJ whole genome shotgun (WGS) entry which is preliminary data.</text>
</comment>
<reference evidence="2" key="1">
    <citation type="journal article" date="2022" name="Int. J. Mol. Sci.">
        <title>Draft Genome of Tanacetum Coccineum: Genomic Comparison of Closely Related Tanacetum-Family Plants.</title>
        <authorList>
            <person name="Yamashiro T."/>
            <person name="Shiraishi A."/>
            <person name="Nakayama K."/>
            <person name="Satake H."/>
        </authorList>
    </citation>
    <scope>NUCLEOTIDE SEQUENCE</scope>
</reference>
<dbReference type="InterPro" id="IPR036397">
    <property type="entry name" value="RNaseH_sf"/>
</dbReference>
<evidence type="ECO:0000259" key="1">
    <source>
        <dbReference type="Pfam" id="PF13456"/>
    </source>
</evidence>
<keyword evidence="2" id="KW-0548">Nucleotidyltransferase</keyword>
<dbReference type="CDD" id="cd06222">
    <property type="entry name" value="RNase_H_like"/>
    <property type="match status" value="1"/>
</dbReference>
<dbReference type="PANTHER" id="PTHR47074">
    <property type="entry name" value="BNAC02G40300D PROTEIN"/>
    <property type="match status" value="1"/>
</dbReference>
<dbReference type="InterPro" id="IPR002156">
    <property type="entry name" value="RNaseH_domain"/>
</dbReference>
<evidence type="ECO:0000313" key="3">
    <source>
        <dbReference type="Proteomes" id="UP001151760"/>
    </source>
</evidence>
<dbReference type="PANTHER" id="PTHR47074:SF11">
    <property type="entry name" value="REVERSE TRANSCRIPTASE-LIKE PROTEIN"/>
    <property type="match status" value="1"/>
</dbReference>
<dbReference type="Proteomes" id="UP001151760">
    <property type="component" value="Unassembled WGS sequence"/>
</dbReference>
<dbReference type="EMBL" id="BQNB010019714">
    <property type="protein sequence ID" value="GJT88262.1"/>
    <property type="molecule type" value="Genomic_DNA"/>
</dbReference>
<gene>
    <name evidence="2" type="ORF">Tco_1069979</name>
</gene>
<accession>A0ABQ5HK39</accession>